<proteinExistence type="predicted"/>
<dbReference type="EMBL" id="JABSTQ010010194">
    <property type="protein sequence ID" value="KAG0422691.1"/>
    <property type="molecule type" value="Genomic_DNA"/>
</dbReference>
<gene>
    <name evidence="1" type="ORF">HPB47_001502</name>
</gene>
<name>A0AC60PQB3_IXOPE</name>
<reference evidence="1 2" key="1">
    <citation type="journal article" date="2020" name="Cell">
        <title>Large-Scale Comparative Analyses of Tick Genomes Elucidate Their Genetic Diversity and Vector Capacities.</title>
        <authorList>
            <consortium name="Tick Genome and Microbiome Consortium (TIGMIC)"/>
            <person name="Jia N."/>
            <person name="Wang J."/>
            <person name="Shi W."/>
            <person name="Du L."/>
            <person name="Sun Y."/>
            <person name="Zhan W."/>
            <person name="Jiang J.F."/>
            <person name="Wang Q."/>
            <person name="Zhang B."/>
            <person name="Ji P."/>
            <person name="Bell-Sakyi L."/>
            <person name="Cui X.M."/>
            <person name="Yuan T.T."/>
            <person name="Jiang B.G."/>
            <person name="Yang W.F."/>
            <person name="Lam T.T."/>
            <person name="Chang Q.C."/>
            <person name="Ding S.J."/>
            <person name="Wang X.J."/>
            <person name="Zhu J.G."/>
            <person name="Ruan X.D."/>
            <person name="Zhao L."/>
            <person name="Wei J.T."/>
            <person name="Ye R.Z."/>
            <person name="Que T.C."/>
            <person name="Du C.H."/>
            <person name="Zhou Y.H."/>
            <person name="Cheng J.X."/>
            <person name="Dai P.F."/>
            <person name="Guo W.B."/>
            <person name="Han X.H."/>
            <person name="Huang E.J."/>
            <person name="Li L.F."/>
            <person name="Wei W."/>
            <person name="Gao Y.C."/>
            <person name="Liu J.Z."/>
            <person name="Shao H.Z."/>
            <person name="Wang X."/>
            <person name="Wang C.C."/>
            <person name="Yang T.C."/>
            <person name="Huo Q.B."/>
            <person name="Li W."/>
            <person name="Chen H.Y."/>
            <person name="Chen S.E."/>
            <person name="Zhou L.G."/>
            <person name="Ni X.B."/>
            <person name="Tian J.H."/>
            <person name="Sheng Y."/>
            <person name="Liu T."/>
            <person name="Pan Y.S."/>
            <person name="Xia L.Y."/>
            <person name="Li J."/>
            <person name="Zhao F."/>
            <person name="Cao W.C."/>
        </authorList>
    </citation>
    <scope>NUCLEOTIDE SEQUENCE [LARGE SCALE GENOMIC DNA]</scope>
    <source>
        <strain evidence="1">Iper-2018</strain>
    </source>
</reference>
<accession>A0AC60PQB3</accession>
<comment type="caution">
    <text evidence="1">The sequence shown here is derived from an EMBL/GenBank/DDBJ whole genome shotgun (WGS) entry which is preliminary data.</text>
</comment>
<keyword evidence="2" id="KW-1185">Reference proteome</keyword>
<dbReference type="Proteomes" id="UP000805193">
    <property type="component" value="Unassembled WGS sequence"/>
</dbReference>
<evidence type="ECO:0000313" key="2">
    <source>
        <dbReference type="Proteomes" id="UP000805193"/>
    </source>
</evidence>
<protein>
    <submittedName>
        <fullName evidence="1">Uncharacterized protein</fullName>
    </submittedName>
</protein>
<organism evidence="1 2">
    <name type="scientific">Ixodes persulcatus</name>
    <name type="common">Taiga tick</name>
    <dbReference type="NCBI Taxonomy" id="34615"/>
    <lineage>
        <taxon>Eukaryota</taxon>
        <taxon>Metazoa</taxon>
        <taxon>Ecdysozoa</taxon>
        <taxon>Arthropoda</taxon>
        <taxon>Chelicerata</taxon>
        <taxon>Arachnida</taxon>
        <taxon>Acari</taxon>
        <taxon>Parasitiformes</taxon>
        <taxon>Ixodida</taxon>
        <taxon>Ixodoidea</taxon>
        <taxon>Ixodidae</taxon>
        <taxon>Ixodinae</taxon>
        <taxon>Ixodes</taxon>
    </lineage>
</organism>
<sequence>MWASFEALRRLHKLEAGRLLKYGYQLTSKALNPSNVERQNVKIVLQVFNQFTAEGLLAHAGNLDCAEETANFIKIIIRWWSVVNVKTLSKGFHKRDLFQEPVQAMENDPRIEFLEKFAD</sequence>
<evidence type="ECO:0000313" key="1">
    <source>
        <dbReference type="EMBL" id="KAG0422691.1"/>
    </source>
</evidence>